<dbReference type="Proteomes" id="UP000295636">
    <property type="component" value="Unassembled WGS sequence"/>
</dbReference>
<dbReference type="GO" id="GO:0016702">
    <property type="term" value="F:oxidoreductase activity, acting on single donors with incorporation of molecular oxygen, incorporation of two atoms of oxygen"/>
    <property type="evidence" value="ECO:0007669"/>
    <property type="project" value="UniProtKB-ARBA"/>
</dbReference>
<accession>A0A4R5KL09</accession>
<dbReference type="RefSeq" id="WP_133231633.1">
    <property type="nucleotide sequence ID" value="NZ_SMRT01000010.1"/>
</dbReference>
<comment type="caution">
    <text evidence="7">The sequence shown here is derived from an EMBL/GenBank/DDBJ whole genome shotgun (WGS) entry which is preliminary data.</text>
</comment>
<dbReference type="GO" id="GO:0008270">
    <property type="term" value="F:zinc ion binding"/>
    <property type="evidence" value="ECO:0007669"/>
    <property type="project" value="InterPro"/>
</dbReference>
<name>A0A4R5KL09_9BACL</name>
<dbReference type="GO" id="GO:0008198">
    <property type="term" value="F:ferrous iron binding"/>
    <property type="evidence" value="ECO:0007669"/>
    <property type="project" value="InterPro"/>
</dbReference>
<evidence type="ECO:0000256" key="1">
    <source>
        <dbReference type="ARBA" id="ARBA00001947"/>
    </source>
</evidence>
<dbReference type="InterPro" id="IPR004183">
    <property type="entry name" value="Xdiol_dOase_suB"/>
</dbReference>
<gene>
    <name evidence="7" type="ORF">E1757_20775</name>
</gene>
<organism evidence="7 8">
    <name type="scientific">Paenibacillus piri</name>
    <dbReference type="NCBI Taxonomy" id="2547395"/>
    <lineage>
        <taxon>Bacteria</taxon>
        <taxon>Bacillati</taxon>
        <taxon>Bacillota</taxon>
        <taxon>Bacilli</taxon>
        <taxon>Bacillales</taxon>
        <taxon>Paenibacillaceae</taxon>
        <taxon>Paenibacillus</taxon>
    </lineage>
</organism>
<proteinExistence type="inferred from homology"/>
<keyword evidence="8" id="KW-1185">Reference proteome</keyword>
<comment type="cofactor">
    <cofactor evidence="1">
        <name>Zn(2+)</name>
        <dbReference type="ChEBI" id="CHEBI:29105"/>
    </cofactor>
</comment>
<keyword evidence="7" id="KW-0223">Dioxygenase</keyword>
<feature type="domain" description="Extradiol ring-cleavage dioxygenase class III enzyme subunit B" evidence="6">
    <location>
        <begin position="31"/>
        <end position="245"/>
    </location>
</feature>
<dbReference type="PIRSF" id="PIRSF006157">
    <property type="entry name" value="Doxgns_DODA"/>
    <property type="match status" value="1"/>
</dbReference>
<dbReference type="Gene3D" id="3.40.830.10">
    <property type="entry name" value="LigB-like"/>
    <property type="match status" value="1"/>
</dbReference>
<reference evidence="7 8" key="1">
    <citation type="submission" date="2019-03" db="EMBL/GenBank/DDBJ databases">
        <title>This is whole genome sequence of Paenibacillus sp MS74 strain.</title>
        <authorList>
            <person name="Trinh H.N."/>
        </authorList>
    </citation>
    <scope>NUCLEOTIDE SEQUENCE [LARGE SCALE GENOMIC DNA]</scope>
    <source>
        <strain evidence="7 8">MS74</strain>
    </source>
</reference>
<evidence type="ECO:0000313" key="7">
    <source>
        <dbReference type="EMBL" id="TDF95528.1"/>
    </source>
</evidence>
<dbReference type="EMBL" id="SMRT01000010">
    <property type="protein sequence ID" value="TDF95528.1"/>
    <property type="molecule type" value="Genomic_DNA"/>
</dbReference>
<dbReference type="AlphaFoldDB" id="A0A4R5KL09"/>
<dbReference type="InterPro" id="IPR014436">
    <property type="entry name" value="Extradiol_dOase_DODA"/>
</dbReference>
<evidence type="ECO:0000256" key="5">
    <source>
        <dbReference type="ARBA" id="ARBA00023002"/>
    </source>
</evidence>
<evidence type="ECO:0000256" key="4">
    <source>
        <dbReference type="ARBA" id="ARBA00022833"/>
    </source>
</evidence>
<keyword evidence="5" id="KW-0560">Oxidoreductase</keyword>
<keyword evidence="3" id="KW-0479">Metal-binding</keyword>
<dbReference type="CDD" id="cd07363">
    <property type="entry name" value="45_DOPA_Dioxygenase"/>
    <property type="match status" value="1"/>
</dbReference>
<dbReference type="SUPFAM" id="SSF53213">
    <property type="entry name" value="LigB-like"/>
    <property type="match status" value="1"/>
</dbReference>
<evidence type="ECO:0000256" key="3">
    <source>
        <dbReference type="ARBA" id="ARBA00022723"/>
    </source>
</evidence>
<dbReference type="PANTHER" id="PTHR30096:SF0">
    <property type="entry name" value="4,5-DOPA DIOXYGENASE EXTRADIOL-LIKE PROTEIN"/>
    <property type="match status" value="1"/>
</dbReference>
<sequence length="256" mass="28892">MFPSFFMAHGAPTLVLEHNPYTRFLRILGAQIPKPRGVVLFSAHWESPVQAISGAAQPETIHDFFGYPQRLYQYEYVARGDILLSLEVQKLLTAEGIGCRIHDERGLDHGAWTVLSLLLPHADVPVVTLSVNPRLVPEEQYRIGMSLMPLREQDYLIIGSGGTVHNPGLLGWDAKEADNWAIEFDQWLAERIHIWDLEALFEYERRAPFAADAAPTREHLAPLFIGMGAADVKRKAALLHQQYQYGSLSLSCWMFS</sequence>
<evidence type="ECO:0000313" key="8">
    <source>
        <dbReference type="Proteomes" id="UP000295636"/>
    </source>
</evidence>
<dbReference type="OrthoDB" id="9790889at2"/>
<protein>
    <submittedName>
        <fullName evidence="7">Dioxygenase</fullName>
    </submittedName>
</protein>
<evidence type="ECO:0000259" key="6">
    <source>
        <dbReference type="Pfam" id="PF02900"/>
    </source>
</evidence>
<evidence type="ECO:0000256" key="2">
    <source>
        <dbReference type="ARBA" id="ARBA00007581"/>
    </source>
</evidence>
<comment type="similarity">
    <text evidence="2">Belongs to the DODA-type extradiol aromatic ring-opening dioxygenase family.</text>
</comment>
<keyword evidence="4" id="KW-0862">Zinc</keyword>
<dbReference type="Pfam" id="PF02900">
    <property type="entry name" value="LigB"/>
    <property type="match status" value="1"/>
</dbReference>
<dbReference type="PANTHER" id="PTHR30096">
    <property type="entry name" value="4,5-DOPA DIOXYGENASE EXTRADIOL-LIKE PROTEIN"/>
    <property type="match status" value="1"/>
</dbReference>